<reference evidence="2" key="1">
    <citation type="journal article" date="2021" name="Nat. Commun.">
        <title>Genetic determinants of endophytism in the Arabidopsis root mycobiome.</title>
        <authorList>
            <person name="Mesny F."/>
            <person name="Miyauchi S."/>
            <person name="Thiergart T."/>
            <person name="Pickel B."/>
            <person name="Atanasova L."/>
            <person name="Karlsson M."/>
            <person name="Huettel B."/>
            <person name="Barry K.W."/>
            <person name="Haridas S."/>
            <person name="Chen C."/>
            <person name="Bauer D."/>
            <person name="Andreopoulos W."/>
            <person name="Pangilinan J."/>
            <person name="LaButti K."/>
            <person name="Riley R."/>
            <person name="Lipzen A."/>
            <person name="Clum A."/>
            <person name="Drula E."/>
            <person name="Henrissat B."/>
            <person name="Kohler A."/>
            <person name="Grigoriev I.V."/>
            <person name="Martin F.M."/>
            <person name="Hacquard S."/>
        </authorList>
    </citation>
    <scope>NUCLEOTIDE SEQUENCE</scope>
    <source>
        <strain evidence="2">MPI-CAGE-CH-0235</strain>
    </source>
</reference>
<dbReference type="Proteomes" id="UP000813444">
    <property type="component" value="Unassembled WGS sequence"/>
</dbReference>
<keyword evidence="1" id="KW-0472">Membrane</keyword>
<accession>A0A8K0T659</accession>
<keyword evidence="1" id="KW-0812">Transmembrane</keyword>
<evidence type="ECO:0000313" key="2">
    <source>
        <dbReference type="EMBL" id="KAH7328102.1"/>
    </source>
</evidence>
<feature type="transmembrane region" description="Helical" evidence="1">
    <location>
        <begin position="193"/>
        <end position="216"/>
    </location>
</feature>
<evidence type="ECO:0000313" key="3">
    <source>
        <dbReference type="Proteomes" id="UP000813444"/>
    </source>
</evidence>
<gene>
    <name evidence="2" type="ORF">B0I35DRAFT_8442</name>
</gene>
<sequence>MKGNPIRGRGSAYRCAALAVSLPIGRCRLFPPESGMEAQPEPATAEGSDVRRLFCMELCGYTDIHGHAACRALSMGWDGLVARRWFVKRAKRPARASNCLPCLALMLAAGCLLFCYIQLPDWHKCNYSWLWPQGSLHDTAPAWSSLVQLGLVSSHCHHGWAVLNLSSTAVNPWPIRGVGGDRLRPCCDPLLRFFFYHSCCAALFLSLFFIISVLYLSVPSHARHALLCVFLHLRHSLFASCSI</sequence>
<keyword evidence="1" id="KW-1133">Transmembrane helix</keyword>
<proteinExistence type="predicted"/>
<name>A0A8K0T659_9HYPO</name>
<evidence type="ECO:0000256" key="1">
    <source>
        <dbReference type="SAM" id="Phobius"/>
    </source>
</evidence>
<dbReference type="EMBL" id="JAGPNK010000001">
    <property type="protein sequence ID" value="KAH7328102.1"/>
    <property type="molecule type" value="Genomic_DNA"/>
</dbReference>
<comment type="caution">
    <text evidence="2">The sequence shown here is derived from an EMBL/GenBank/DDBJ whole genome shotgun (WGS) entry which is preliminary data.</text>
</comment>
<keyword evidence="3" id="KW-1185">Reference proteome</keyword>
<dbReference type="AlphaFoldDB" id="A0A8K0T659"/>
<organism evidence="2 3">
    <name type="scientific">Stachybotrys elegans</name>
    <dbReference type="NCBI Taxonomy" id="80388"/>
    <lineage>
        <taxon>Eukaryota</taxon>
        <taxon>Fungi</taxon>
        <taxon>Dikarya</taxon>
        <taxon>Ascomycota</taxon>
        <taxon>Pezizomycotina</taxon>
        <taxon>Sordariomycetes</taxon>
        <taxon>Hypocreomycetidae</taxon>
        <taxon>Hypocreales</taxon>
        <taxon>Stachybotryaceae</taxon>
        <taxon>Stachybotrys</taxon>
    </lineage>
</organism>
<protein>
    <submittedName>
        <fullName evidence="2">Uncharacterized protein</fullName>
    </submittedName>
</protein>
<feature type="transmembrane region" description="Helical" evidence="1">
    <location>
        <begin position="98"/>
        <end position="119"/>
    </location>
</feature>